<dbReference type="InterPro" id="IPR017771">
    <property type="entry name" value="Cyanamide_hydratase_HD"/>
</dbReference>
<dbReference type="Gene3D" id="1.10.3210.10">
    <property type="entry name" value="Hypothetical protein af1432"/>
    <property type="match status" value="1"/>
</dbReference>
<evidence type="ECO:0000259" key="1">
    <source>
        <dbReference type="PROSITE" id="PS51831"/>
    </source>
</evidence>
<dbReference type="GeneID" id="25409442"/>
<feature type="domain" description="HD" evidence="1">
    <location>
        <begin position="65"/>
        <end position="174"/>
    </location>
</feature>
<dbReference type="AlphaFoldDB" id="A0A074WRF5"/>
<accession>A0A074WRF5</accession>
<dbReference type="Pfam" id="PF01966">
    <property type="entry name" value="HD"/>
    <property type="match status" value="1"/>
</dbReference>
<evidence type="ECO:0000313" key="3">
    <source>
        <dbReference type="Proteomes" id="UP000027730"/>
    </source>
</evidence>
<dbReference type="PANTHER" id="PTHR35569:SF1">
    <property type="entry name" value="CYANAMIDE HYDRATASE DDI2-RELATED"/>
    <property type="match status" value="1"/>
</dbReference>
<name>A0A074WRF5_9PEZI</name>
<organism evidence="2 3">
    <name type="scientific">Aureobasidium namibiae CBS 147.97</name>
    <dbReference type="NCBI Taxonomy" id="1043004"/>
    <lineage>
        <taxon>Eukaryota</taxon>
        <taxon>Fungi</taxon>
        <taxon>Dikarya</taxon>
        <taxon>Ascomycota</taxon>
        <taxon>Pezizomycotina</taxon>
        <taxon>Dothideomycetes</taxon>
        <taxon>Dothideomycetidae</taxon>
        <taxon>Dothideales</taxon>
        <taxon>Saccotheciaceae</taxon>
        <taxon>Aureobasidium</taxon>
    </lineage>
</organism>
<sequence length="242" mass="27635">MALSRDEQIAEYGWTALPCDPSRWGGDKEYNTPPTRQLCSQVPLPDTPLVKAATEYVKSELPEHTFNHSMRVFYFGIAIATQQFPTWKFSHETWLLCCLFHDIGTCDKHTRGTFLSFEFHGGFLALHKLKNFNAPTAQAEAVAEAIIRHQDPVETGCITTIGLLIQLATQYDNMGYRSGYVHEATLQDVVVKYPRKGWSGCFSEKIREEVECKPWCHTTALEEKFPHDVENNELMKPYEKEG</sequence>
<dbReference type="InterPro" id="IPR003607">
    <property type="entry name" value="HD/PDEase_dom"/>
</dbReference>
<dbReference type="OrthoDB" id="409121at2759"/>
<evidence type="ECO:0000313" key="2">
    <source>
        <dbReference type="EMBL" id="KEQ75723.1"/>
    </source>
</evidence>
<gene>
    <name evidence="2" type="ORF">M436DRAFT_40800</name>
</gene>
<dbReference type="RefSeq" id="XP_013429404.1">
    <property type="nucleotide sequence ID" value="XM_013573950.1"/>
</dbReference>
<dbReference type="SUPFAM" id="SSF109604">
    <property type="entry name" value="HD-domain/PDEase-like"/>
    <property type="match status" value="1"/>
</dbReference>
<protein>
    <submittedName>
        <fullName evidence="2">Cyanamide hydratase</fullName>
    </submittedName>
</protein>
<dbReference type="EMBL" id="KL584705">
    <property type="protein sequence ID" value="KEQ75723.1"/>
    <property type="molecule type" value="Genomic_DNA"/>
</dbReference>
<dbReference type="CDD" id="cd00077">
    <property type="entry name" value="HDc"/>
    <property type="match status" value="1"/>
</dbReference>
<dbReference type="SMART" id="SM00471">
    <property type="entry name" value="HDc"/>
    <property type="match status" value="1"/>
</dbReference>
<dbReference type="PANTHER" id="PTHR35569">
    <property type="entry name" value="CYANAMIDE HYDRATASE DDI2-RELATED"/>
    <property type="match status" value="1"/>
</dbReference>
<dbReference type="Proteomes" id="UP000027730">
    <property type="component" value="Unassembled WGS sequence"/>
</dbReference>
<dbReference type="InterPro" id="IPR006674">
    <property type="entry name" value="HD_domain"/>
</dbReference>
<reference evidence="2 3" key="1">
    <citation type="journal article" date="2014" name="BMC Genomics">
        <title>Genome sequencing of four Aureobasidium pullulans varieties: biotechnological potential, stress tolerance, and description of new species.</title>
        <authorList>
            <person name="Gostin Ar C."/>
            <person name="Ohm R.A."/>
            <person name="Kogej T."/>
            <person name="Sonjak S."/>
            <person name="Turk M."/>
            <person name="Zajc J."/>
            <person name="Zalar P."/>
            <person name="Grube M."/>
            <person name="Sun H."/>
            <person name="Han J."/>
            <person name="Sharma A."/>
            <person name="Chiniquy J."/>
            <person name="Ngan C.Y."/>
            <person name="Lipzen A."/>
            <person name="Barry K."/>
            <person name="Grigoriev I.V."/>
            <person name="Gunde-Cimerman N."/>
        </authorList>
    </citation>
    <scope>NUCLEOTIDE SEQUENCE [LARGE SCALE GENOMIC DNA]</scope>
    <source>
        <strain evidence="2 3">CBS 147.97</strain>
    </source>
</reference>
<dbReference type="PROSITE" id="PS51831">
    <property type="entry name" value="HD"/>
    <property type="match status" value="1"/>
</dbReference>
<dbReference type="HOGENOM" id="CLU_079935_0_0_1"/>
<keyword evidence="3" id="KW-1185">Reference proteome</keyword>
<proteinExistence type="predicted"/>
<dbReference type="NCBIfam" id="TIGR03401">
    <property type="entry name" value="cyanamide_fam"/>
    <property type="match status" value="1"/>
</dbReference>